<feature type="domain" description="Type I restriction modification DNA specificity" evidence="4">
    <location>
        <begin position="6"/>
        <end position="175"/>
    </location>
</feature>
<accession>A0A3N0B7H7</accession>
<dbReference type="GO" id="GO:0009307">
    <property type="term" value="P:DNA restriction-modification system"/>
    <property type="evidence" value="ECO:0007669"/>
    <property type="project" value="UniProtKB-KW"/>
</dbReference>
<dbReference type="OrthoDB" id="667970at2"/>
<dbReference type="PANTHER" id="PTHR30408:SF12">
    <property type="entry name" value="TYPE I RESTRICTION ENZYME MJAVIII SPECIFICITY SUBUNIT"/>
    <property type="match status" value="1"/>
</dbReference>
<keyword evidence="3" id="KW-0238">DNA-binding</keyword>
<comment type="similarity">
    <text evidence="1">Belongs to the type-I restriction system S methylase family.</text>
</comment>
<name>A0A3N0B7H7_9ACTN</name>
<dbReference type="InterPro" id="IPR000055">
    <property type="entry name" value="Restrct_endonuc_typeI_TRD"/>
</dbReference>
<protein>
    <recommendedName>
        <fullName evidence="4">Type I restriction modification DNA specificity domain-containing protein</fullName>
    </recommendedName>
</protein>
<evidence type="ECO:0000256" key="2">
    <source>
        <dbReference type="ARBA" id="ARBA00022747"/>
    </source>
</evidence>
<comment type="caution">
    <text evidence="5">The sequence shown here is derived from an EMBL/GenBank/DDBJ whole genome shotgun (WGS) entry which is preliminary data.</text>
</comment>
<reference evidence="6" key="1">
    <citation type="submission" date="2018-05" db="EMBL/GenBank/DDBJ databases">
        <title>Genome Sequencing of selected type strains of the family Eggerthellaceae.</title>
        <authorList>
            <person name="Danylec N."/>
            <person name="Stoll D.A."/>
            <person name="Doetsch A."/>
            <person name="Huch M."/>
        </authorList>
    </citation>
    <scope>NUCLEOTIDE SEQUENCE [LARGE SCALE GENOMIC DNA]</scope>
    <source>
        <strain evidence="6">DSM 16106</strain>
    </source>
</reference>
<keyword evidence="2" id="KW-0680">Restriction system</keyword>
<dbReference type="Proteomes" id="UP000278632">
    <property type="component" value="Unassembled WGS sequence"/>
</dbReference>
<organism evidence="5 6">
    <name type="scientific">Paraeggerthella hongkongensis</name>
    <dbReference type="NCBI Taxonomy" id="230658"/>
    <lineage>
        <taxon>Bacteria</taxon>
        <taxon>Bacillati</taxon>
        <taxon>Actinomycetota</taxon>
        <taxon>Coriobacteriia</taxon>
        <taxon>Eggerthellales</taxon>
        <taxon>Eggerthellaceae</taxon>
        <taxon>Paraeggerthella</taxon>
    </lineage>
</organism>
<dbReference type="Gene3D" id="3.90.220.20">
    <property type="entry name" value="DNA methylase specificity domains"/>
    <property type="match status" value="1"/>
</dbReference>
<dbReference type="SUPFAM" id="SSF116734">
    <property type="entry name" value="DNA methylase specificity domain"/>
    <property type="match status" value="1"/>
</dbReference>
<evidence type="ECO:0000313" key="5">
    <source>
        <dbReference type="EMBL" id="RNL43201.1"/>
    </source>
</evidence>
<dbReference type="GO" id="GO:0003677">
    <property type="term" value="F:DNA binding"/>
    <property type="evidence" value="ECO:0007669"/>
    <property type="project" value="UniProtKB-KW"/>
</dbReference>
<sequence>MSSKHSLGDLCTFARGASTPRARMYENGDYLYIHYGDLYKGFDTSIDVESPQKPIPYITKDEKIRPSQELRDQDIVYVLTSETIDDLGHAYLFNNPRNLPAVAGTETTIMRVKDQGLILPPYLNYLAQTPRFKALLRQYVKGMKVFRVHPSDLARIEISLPDLRTQQKIVSFVDSMRYQELVLVKLNDYLAA</sequence>
<dbReference type="InterPro" id="IPR052021">
    <property type="entry name" value="Type-I_RS_S_subunit"/>
</dbReference>
<dbReference type="PANTHER" id="PTHR30408">
    <property type="entry name" value="TYPE-1 RESTRICTION ENZYME ECOKI SPECIFICITY PROTEIN"/>
    <property type="match status" value="1"/>
</dbReference>
<keyword evidence="6" id="KW-1185">Reference proteome</keyword>
<proteinExistence type="inferred from homology"/>
<dbReference type="InterPro" id="IPR044946">
    <property type="entry name" value="Restrct_endonuc_typeI_TRD_sf"/>
</dbReference>
<evidence type="ECO:0000313" key="6">
    <source>
        <dbReference type="Proteomes" id="UP000278632"/>
    </source>
</evidence>
<dbReference type="EMBL" id="QICD01000013">
    <property type="protein sequence ID" value="RNL43201.1"/>
    <property type="molecule type" value="Genomic_DNA"/>
</dbReference>
<evidence type="ECO:0000259" key="4">
    <source>
        <dbReference type="Pfam" id="PF01420"/>
    </source>
</evidence>
<evidence type="ECO:0000256" key="3">
    <source>
        <dbReference type="ARBA" id="ARBA00023125"/>
    </source>
</evidence>
<dbReference type="Pfam" id="PF01420">
    <property type="entry name" value="Methylase_S"/>
    <property type="match status" value="1"/>
</dbReference>
<gene>
    <name evidence="5" type="ORF">DMP08_07665</name>
</gene>
<dbReference type="AlphaFoldDB" id="A0A3N0B7H7"/>
<dbReference type="RefSeq" id="WP_123192339.1">
    <property type="nucleotide sequence ID" value="NZ_QICD01000013.1"/>
</dbReference>
<evidence type="ECO:0000256" key="1">
    <source>
        <dbReference type="ARBA" id="ARBA00010923"/>
    </source>
</evidence>